<dbReference type="Proteomes" id="UP000276834">
    <property type="component" value="Unassembled WGS sequence"/>
</dbReference>
<dbReference type="GO" id="GO:0005681">
    <property type="term" value="C:spliceosomal complex"/>
    <property type="evidence" value="ECO:0007669"/>
    <property type="project" value="UniProtKB-KW"/>
</dbReference>
<dbReference type="GO" id="GO:0003729">
    <property type="term" value="F:mRNA binding"/>
    <property type="evidence" value="ECO:0007669"/>
    <property type="project" value="TreeGrafter"/>
</dbReference>
<keyword evidence="11" id="KW-0007">Acetylation</keyword>
<dbReference type="PROSITE" id="PS50158">
    <property type="entry name" value="ZF_CCHC"/>
    <property type="match status" value="1"/>
</dbReference>
<dbReference type="SMART" id="SM00343">
    <property type="entry name" value="ZnF_C2HC"/>
    <property type="match status" value="1"/>
</dbReference>
<evidence type="ECO:0000256" key="11">
    <source>
        <dbReference type="ARBA" id="ARBA00022990"/>
    </source>
</evidence>
<evidence type="ECO:0000256" key="3">
    <source>
        <dbReference type="ARBA" id="ARBA00022491"/>
    </source>
</evidence>
<dbReference type="SMART" id="SM00322">
    <property type="entry name" value="KH"/>
    <property type="match status" value="1"/>
</dbReference>
<dbReference type="OrthoDB" id="10021397at2759"/>
<dbReference type="GO" id="GO:0005654">
    <property type="term" value="C:nucleoplasm"/>
    <property type="evidence" value="ECO:0007669"/>
    <property type="project" value="UniProtKB-ARBA"/>
</dbReference>
<dbReference type="InterPro" id="IPR004087">
    <property type="entry name" value="KH_dom"/>
</dbReference>
<keyword evidence="15 19" id="KW-0539">Nucleus</keyword>
<evidence type="ECO:0000256" key="17">
    <source>
        <dbReference type="PROSITE-ProRule" id="PRU00047"/>
    </source>
</evidence>
<dbReference type="PANTHER" id="PTHR11208">
    <property type="entry name" value="RNA-BINDING PROTEIN RELATED"/>
    <property type="match status" value="1"/>
</dbReference>
<accession>A0A3L8Q7S9</accession>
<evidence type="ECO:0000256" key="9">
    <source>
        <dbReference type="ARBA" id="ARBA00022833"/>
    </source>
</evidence>
<dbReference type="GO" id="GO:0000398">
    <property type="term" value="P:mRNA splicing, via spliceosome"/>
    <property type="evidence" value="ECO:0007669"/>
    <property type="project" value="UniProtKB-UniRule"/>
</dbReference>
<evidence type="ECO:0000256" key="14">
    <source>
        <dbReference type="ARBA" id="ARBA00023187"/>
    </source>
</evidence>
<evidence type="ECO:0000256" key="18">
    <source>
        <dbReference type="PROSITE-ProRule" id="PRU00117"/>
    </source>
</evidence>
<keyword evidence="3" id="KW-0678">Repressor</keyword>
<dbReference type="FunFam" id="3.30.1370.10:FF:000016">
    <property type="entry name" value="Putative splicing factor 1"/>
    <property type="match status" value="1"/>
</dbReference>
<comment type="function">
    <text evidence="16">Necessary for the ATP-dependent first step of spliceosome assembly. Binds to the intron branch point sequence (BPS) 5'-UACUAAC-3' of the pre-mRNA. May act as transcription repressor.</text>
</comment>
<feature type="region of interest" description="Disordered" evidence="20">
    <location>
        <begin position="237"/>
        <end position="267"/>
    </location>
</feature>
<keyword evidence="4" id="KW-0597">Phosphoprotein</keyword>
<proteinExistence type="inferred from homology"/>
<evidence type="ECO:0000256" key="12">
    <source>
        <dbReference type="ARBA" id="ARBA00023015"/>
    </source>
</evidence>
<dbReference type="GO" id="GO:0048024">
    <property type="term" value="P:regulation of mRNA splicing, via spliceosome"/>
    <property type="evidence" value="ECO:0007669"/>
    <property type="project" value="TreeGrafter"/>
</dbReference>
<keyword evidence="23" id="KW-1185">Reference proteome</keyword>
<dbReference type="InterPro" id="IPR036875">
    <property type="entry name" value="Znf_CCHC_sf"/>
</dbReference>
<comment type="caution">
    <text evidence="22">The sequence shown here is derived from an EMBL/GenBank/DDBJ whole genome shotgun (WGS) entry which is preliminary data.</text>
</comment>
<keyword evidence="14 19" id="KW-0508">mRNA splicing</keyword>
<dbReference type="GO" id="GO:0045131">
    <property type="term" value="F:pre-mRNA branch point binding"/>
    <property type="evidence" value="ECO:0007669"/>
    <property type="project" value="UniProtKB-UniRule"/>
</dbReference>
<name>A0A3L8Q7S9_CHLGU</name>
<evidence type="ECO:0000313" key="22">
    <source>
        <dbReference type="EMBL" id="RLV63356.1"/>
    </source>
</evidence>
<keyword evidence="8 17" id="KW-0863">Zinc-finger</keyword>
<dbReference type="InterPro" id="IPR036612">
    <property type="entry name" value="KH_dom_type_1_sf"/>
</dbReference>
<keyword evidence="12" id="KW-0805">Transcription regulation</keyword>
<evidence type="ECO:0000256" key="19">
    <source>
        <dbReference type="RuleBase" id="RU367126"/>
    </source>
</evidence>
<keyword evidence="5 19" id="KW-0507">mRNA processing</keyword>
<dbReference type="PROSITE" id="PS50084">
    <property type="entry name" value="KH_TYPE_1"/>
    <property type="match status" value="1"/>
</dbReference>
<sequence>MVALNPDFKPPADYKPPATRVSDKVMIPQDEYPEINFVGLLIGPRGNTLKNIEKECNAKIMIRGKGSVKEGKVGRKDGQMLPGEDEPLHALVTANTMENVKKAVEQVWGCPQGVWGGLKVQPAQSDTRCAPQIRNILKQGIETPEDQNDLRKMQLRELARLNGTLREDDNRILRPWQSTETRSITNTTVCTKCGGAGHIASDCKFARPGDPQSAQDKARMDKEYLSLMAELGEAPVSVSSNAAHNNSPLSSSHRAASQAGGQPPPGE</sequence>
<comment type="function">
    <text evidence="19">Necessary for the splicing of pre-mRNA. Has a role in the recognition of the branch site (5'-UACUAAC-3'), the pyrimidine tract and the 3'-splice site at the 3'-end of introns.</text>
</comment>
<protein>
    <recommendedName>
        <fullName evidence="19">Branchpoint-bridging protein</fullName>
    </recommendedName>
</protein>
<dbReference type="Pfam" id="PF00098">
    <property type="entry name" value="zf-CCHC"/>
    <property type="match status" value="1"/>
</dbReference>
<keyword evidence="13" id="KW-0804">Transcription</keyword>
<feature type="domain" description="CCHC-type" evidence="21">
    <location>
        <begin position="190"/>
        <end position="204"/>
    </location>
</feature>
<evidence type="ECO:0000256" key="16">
    <source>
        <dbReference type="ARBA" id="ARBA00055181"/>
    </source>
</evidence>
<dbReference type="InterPro" id="IPR001878">
    <property type="entry name" value="Znf_CCHC"/>
</dbReference>
<comment type="subcellular location">
    <subcellularLocation>
        <location evidence="1 19">Nucleus</location>
    </subcellularLocation>
</comment>
<keyword evidence="9 19" id="KW-0862">Zinc</keyword>
<evidence type="ECO:0000256" key="7">
    <source>
        <dbReference type="ARBA" id="ARBA00022728"/>
    </source>
</evidence>
<evidence type="ECO:0000256" key="1">
    <source>
        <dbReference type="ARBA" id="ARBA00004123"/>
    </source>
</evidence>
<organism evidence="22 23">
    <name type="scientific">Chloebia gouldiae</name>
    <name type="common">Gouldian finch</name>
    <name type="synonym">Erythrura gouldiae</name>
    <dbReference type="NCBI Taxonomy" id="44316"/>
    <lineage>
        <taxon>Eukaryota</taxon>
        <taxon>Metazoa</taxon>
        <taxon>Chordata</taxon>
        <taxon>Craniata</taxon>
        <taxon>Vertebrata</taxon>
        <taxon>Euteleostomi</taxon>
        <taxon>Archelosauria</taxon>
        <taxon>Archosauria</taxon>
        <taxon>Dinosauria</taxon>
        <taxon>Saurischia</taxon>
        <taxon>Theropoda</taxon>
        <taxon>Coelurosauria</taxon>
        <taxon>Aves</taxon>
        <taxon>Neognathae</taxon>
        <taxon>Neoaves</taxon>
        <taxon>Telluraves</taxon>
        <taxon>Australaves</taxon>
        <taxon>Passeriformes</taxon>
        <taxon>Passeroidea</taxon>
        <taxon>Passeridae</taxon>
        <taxon>Chloebia</taxon>
    </lineage>
</organism>
<evidence type="ECO:0000256" key="10">
    <source>
        <dbReference type="ARBA" id="ARBA00022884"/>
    </source>
</evidence>
<evidence type="ECO:0000256" key="20">
    <source>
        <dbReference type="SAM" id="MobiDB-lite"/>
    </source>
</evidence>
<evidence type="ECO:0000259" key="21">
    <source>
        <dbReference type="PROSITE" id="PS50158"/>
    </source>
</evidence>
<dbReference type="SUPFAM" id="SSF54791">
    <property type="entry name" value="Eukaryotic type KH-domain (KH-domain type I)"/>
    <property type="match status" value="1"/>
</dbReference>
<evidence type="ECO:0000256" key="4">
    <source>
        <dbReference type="ARBA" id="ARBA00022553"/>
    </source>
</evidence>
<dbReference type="Pfam" id="PF22675">
    <property type="entry name" value="KH-I_KHDC4-BBP"/>
    <property type="match status" value="1"/>
</dbReference>
<evidence type="ECO:0000313" key="23">
    <source>
        <dbReference type="Proteomes" id="UP000276834"/>
    </source>
</evidence>
<comment type="similarity">
    <text evidence="2 19">Belongs to the BBP/SF1 family.</text>
</comment>
<dbReference type="SUPFAM" id="SSF57756">
    <property type="entry name" value="Retrovirus zinc finger-like domains"/>
    <property type="match status" value="1"/>
</dbReference>
<dbReference type="PANTHER" id="PTHR11208:SF45">
    <property type="entry name" value="SPLICING FACTOR 1"/>
    <property type="match status" value="1"/>
</dbReference>
<evidence type="ECO:0000256" key="13">
    <source>
        <dbReference type="ARBA" id="ARBA00023163"/>
    </source>
</evidence>
<keyword evidence="10 18" id="KW-0694">RNA-binding</keyword>
<dbReference type="EMBL" id="QUSF01003004">
    <property type="protein sequence ID" value="RLV63356.1"/>
    <property type="molecule type" value="Genomic_DNA"/>
</dbReference>
<dbReference type="GO" id="GO:0008270">
    <property type="term" value="F:zinc ion binding"/>
    <property type="evidence" value="ECO:0007669"/>
    <property type="project" value="UniProtKB-UniRule"/>
</dbReference>
<evidence type="ECO:0000256" key="5">
    <source>
        <dbReference type="ARBA" id="ARBA00022664"/>
    </source>
</evidence>
<feature type="compositionally biased region" description="Low complexity" evidence="20">
    <location>
        <begin position="237"/>
        <end position="248"/>
    </location>
</feature>
<dbReference type="Gene3D" id="3.30.1370.10">
    <property type="entry name" value="K Homology domain, type 1"/>
    <property type="match status" value="2"/>
</dbReference>
<gene>
    <name evidence="22" type="ORF">DV515_00018355</name>
</gene>
<evidence type="ECO:0000256" key="15">
    <source>
        <dbReference type="ARBA" id="ARBA00023242"/>
    </source>
</evidence>
<evidence type="ECO:0000256" key="6">
    <source>
        <dbReference type="ARBA" id="ARBA00022723"/>
    </source>
</evidence>
<evidence type="ECO:0000256" key="2">
    <source>
        <dbReference type="ARBA" id="ARBA00010382"/>
    </source>
</evidence>
<dbReference type="InterPro" id="IPR055256">
    <property type="entry name" value="KH_1_KHDC4/BBP-like"/>
</dbReference>
<dbReference type="STRING" id="44316.ENSEGOP00005020608"/>
<keyword evidence="6 19" id="KW-0479">Metal-binding</keyword>
<keyword evidence="7 19" id="KW-0747">Spliceosome</keyword>
<evidence type="ECO:0000256" key="8">
    <source>
        <dbReference type="ARBA" id="ARBA00022771"/>
    </source>
</evidence>
<dbReference type="AlphaFoldDB" id="A0A3L8Q7S9"/>
<reference evidence="22 23" key="1">
    <citation type="journal article" date="2018" name="Proc. R. Soc. B">
        <title>A non-coding region near Follistatin controls head colour polymorphism in the Gouldian finch.</title>
        <authorList>
            <person name="Toomey M.B."/>
            <person name="Marques C.I."/>
            <person name="Andrade P."/>
            <person name="Araujo P.M."/>
            <person name="Sabatino S."/>
            <person name="Gazda M.A."/>
            <person name="Afonso S."/>
            <person name="Lopes R.J."/>
            <person name="Corbo J.C."/>
            <person name="Carneiro M."/>
        </authorList>
    </citation>
    <scope>NUCLEOTIDE SEQUENCE [LARGE SCALE GENOMIC DNA]</scope>
    <source>
        <strain evidence="22">Red01</strain>
        <tissue evidence="22">Muscle</tissue>
    </source>
</reference>
<dbReference type="CDD" id="cd22382">
    <property type="entry name" value="KH-I_SF1"/>
    <property type="match status" value="1"/>
</dbReference>
<dbReference type="InterPro" id="IPR045071">
    <property type="entry name" value="BBP-like"/>
</dbReference>